<feature type="domain" description="DUF83" evidence="10">
    <location>
        <begin position="5"/>
        <end position="164"/>
    </location>
</feature>
<dbReference type="EMBL" id="BJXX01000126">
    <property type="protein sequence ID" value="GEN35325.1"/>
    <property type="molecule type" value="Genomic_DNA"/>
</dbReference>
<keyword evidence="6 9" id="KW-0411">Iron-sulfur</keyword>
<proteinExistence type="inferred from homology"/>
<keyword evidence="5 9" id="KW-0408">Iron</keyword>
<keyword evidence="3 9" id="KW-0378">Hydrolase</keyword>
<comment type="function">
    <text evidence="9">CRISPR (clustered regularly interspaced short palindromic repeat) is an adaptive immune system that provides protection against mobile genetic elements (viruses, transposable elements and conjugative plasmids). CRISPR clusters contain sequences complementary to antecedent mobile elements and target invading nucleic acids. CRISPR clusters are transcribed and processed into CRISPR RNA (crRNA).</text>
</comment>
<evidence type="ECO:0000259" key="10">
    <source>
        <dbReference type="Pfam" id="PF01930"/>
    </source>
</evidence>
<dbReference type="InterPro" id="IPR013343">
    <property type="entry name" value="CRISPR-assoc_prot_Cas4"/>
</dbReference>
<comment type="cofactor">
    <cofactor evidence="9">
        <name>iron-sulfur cluster</name>
        <dbReference type="ChEBI" id="CHEBI:30408"/>
    </cofactor>
</comment>
<protein>
    <recommendedName>
        <fullName evidence="9">CRISPR-associated exonuclease Cas4</fullName>
        <ecNumber evidence="9">3.1.12.1</ecNumber>
    </recommendedName>
</protein>
<dbReference type="Proteomes" id="UP000321157">
    <property type="component" value="Unassembled WGS sequence"/>
</dbReference>
<evidence type="ECO:0000256" key="4">
    <source>
        <dbReference type="ARBA" id="ARBA00022839"/>
    </source>
</evidence>
<keyword evidence="4 9" id="KW-0269">Exonuclease</keyword>
<comment type="cofactor">
    <cofactor evidence="9">
        <name>Mg(2+)</name>
        <dbReference type="ChEBI" id="CHEBI:18420"/>
    </cofactor>
    <cofactor evidence="9">
        <name>Mn(2+)</name>
        <dbReference type="ChEBI" id="CHEBI:29035"/>
    </cofactor>
    <text evidence="9">Mg(2+) or Mn(2+) required for ssDNA cleavage activity.</text>
</comment>
<evidence type="ECO:0000313" key="12">
    <source>
        <dbReference type="Proteomes" id="UP000321157"/>
    </source>
</evidence>
<accession>A0A511V8R9</accession>
<evidence type="ECO:0000256" key="5">
    <source>
        <dbReference type="ARBA" id="ARBA00023004"/>
    </source>
</evidence>
<reference evidence="11 12" key="1">
    <citation type="submission" date="2019-07" db="EMBL/GenBank/DDBJ databases">
        <title>Whole genome shotgun sequence of Aneurinibacillus danicus NBRC 102444.</title>
        <authorList>
            <person name="Hosoyama A."/>
            <person name="Uohara A."/>
            <person name="Ohji S."/>
            <person name="Ichikawa N."/>
        </authorList>
    </citation>
    <scope>NUCLEOTIDE SEQUENCE [LARGE SCALE GENOMIC DNA]</scope>
    <source>
        <strain evidence="11 12">NBRC 102444</strain>
    </source>
</reference>
<gene>
    <name evidence="11" type="ORF">ADA01nite_27850</name>
</gene>
<dbReference type="PANTHER" id="PTHR37168:SF2">
    <property type="entry name" value="CRISPR-ASSOCIATED EXONUCLEASE CAS4"/>
    <property type="match status" value="1"/>
</dbReference>
<evidence type="ECO:0000256" key="6">
    <source>
        <dbReference type="ARBA" id="ARBA00023014"/>
    </source>
</evidence>
<dbReference type="EC" id="3.1.12.1" evidence="9"/>
<keyword evidence="7 9" id="KW-0051">Antiviral defense</keyword>
<dbReference type="Pfam" id="PF01930">
    <property type="entry name" value="Cas_Cas4"/>
    <property type="match status" value="1"/>
</dbReference>
<dbReference type="GO" id="GO:0046872">
    <property type="term" value="F:metal ion binding"/>
    <property type="evidence" value="ECO:0007669"/>
    <property type="project" value="UniProtKB-KW"/>
</dbReference>
<dbReference type="GO" id="GO:0004527">
    <property type="term" value="F:exonuclease activity"/>
    <property type="evidence" value="ECO:0007669"/>
    <property type="project" value="UniProtKB-KW"/>
</dbReference>
<dbReference type="GO" id="GO:0051607">
    <property type="term" value="P:defense response to virus"/>
    <property type="evidence" value="ECO:0007669"/>
    <property type="project" value="UniProtKB-KW"/>
</dbReference>
<evidence type="ECO:0000256" key="7">
    <source>
        <dbReference type="ARBA" id="ARBA00023118"/>
    </source>
</evidence>
<dbReference type="GO" id="GO:0051536">
    <property type="term" value="F:iron-sulfur cluster binding"/>
    <property type="evidence" value="ECO:0007669"/>
    <property type="project" value="UniProtKB-KW"/>
</dbReference>
<evidence type="ECO:0000256" key="1">
    <source>
        <dbReference type="ARBA" id="ARBA00022722"/>
    </source>
</evidence>
<name>A0A511V8R9_9BACL</name>
<keyword evidence="8 9" id="KW-0464">Manganese</keyword>
<dbReference type="Gene3D" id="3.90.320.10">
    <property type="match status" value="1"/>
</dbReference>
<comment type="caution">
    <text evidence="11">The sequence shown here is derived from an EMBL/GenBank/DDBJ whole genome shotgun (WGS) entry which is preliminary data.</text>
</comment>
<keyword evidence="1 9" id="KW-0540">Nuclease</keyword>
<evidence type="ECO:0000256" key="3">
    <source>
        <dbReference type="ARBA" id="ARBA00022801"/>
    </source>
</evidence>
<evidence type="ECO:0000256" key="8">
    <source>
        <dbReference type="ARBA" id="ARBA00023211"/>
    </source>
</evidence>
<dbReference type="InterPro" id="IPR022765">
    <property type="entry name" value="Dna2/Cas4_DUF83"/>
</dbReference>
<keyword evidence="2 9" id="KW-0479">Metal-binding</keyword>
<evidence type="ECO:0000313" key="11">
    <source>
        <dbReference type="EMBL" id="GEN35325.1"/>
    </source>
</evidence>
<evidence type="ECO:0000256" key="2">
    <source>
        <dbReference type="ARBA" id="ARBA00022723"/>
    </source>
</evidence>
<sequence length="164" mass="19281">MITVTGTLVWYYHICPRETWLIAHQIVADQDDSNVEYGRFLQEHVYEREKKELTIGHLKVDVMKSREGQLIIGEVKKSSASQESARMQLLFYLYELKQMGIEAEGELLFPEERRKQRVVLDEAGIREVEILKEKVVDIVSKQLPPPPMKIKWCRNCAYRELCWA</sequence>
<organism evidence="11 12">
    <name type="scientific">Aneurinibacillus danicus</name>
    <dbReference type="NCBI Taxonomy" id="267746"/>
    <lineage>
        <taxon>Bacteria</taxon>
        <taxon>Bacillati</taxon>
        <taxon>Bacillota</taxon>
        <taxon>Bacilli</taxon>
        <taxon>Bacillales</taxon>
        <taxon>Paenibacillaceae</taxon>
        <taxon>Aneurinibacillus group</taxon>
        <taxon>Aneurinibacillus</taxon>
    </lineage>
</organism>
<comment type="similarity">
    <text evidence="9">Belongs to the CRISPR-associated exonuclease Cas4 family.</text>
</comment>
<dbReference type="PANTHER" id="PTHR37168">
    <property type="entry name" value="CRISPR-ASSOCIATED EXONUCLEASE CAS4"/>
    <property type="match status" value="1"/>
</dbReference>
<keyword evidence="12" id="KW-1185">Reference proteome</keyword>
<evidence type="ECO:0000256" key="9">
    <source>
        <dbReference type="RuleBase" id="RU365022"/>
    </source>
</evidence>
<dbReference type="NCBIfam" id="TIGR00372">
    <property type="entry name" value="cas4"/>
    <property type="match status" value="1"/>
</dbReference>
<dbReference type="AlphaFoldDB" id="A0A511V8R9"/>
<dbReference type="InterPro" id="IPR011604">
    <property type="entry name" value="PDDEXK-like_dom_sf"/>
</dbReference>